<evidence type="ECO:0000313" key="2">
    <source>
        <dbReference type="EMBL" id="MFC4190445.1"/>
    </source>
</evidence>
<name>A0ABV8NEH1_9ACTN</name>
<protein>
    <submittedName>
        <fullName evidence="2">DUF6879 family protein</fullName>
    </submittedName>
</protein>
<keyword evidence="3" id="KW-1185">Reference proteome</keyword>
<reference evidence="3" key="1">
    <citation type="journal article" date="2019" name="Int. J. Syst. Evol. Microbiol.">
        <title>The Global Catalogue of Microorganisms (GCM) 10K type strain sequencing project: providing services to taxonomists for standard genome sequencing and annotation.</title>
        <authorList>
            <consortium name="The Broad Institute Genomics Platform"/>
            <consortium name="The Broad Institute Genome Sequencing Center for Infectious Disease"/>
            <person name="Wu L."/>
            <person name="Ma J."/>
        </authorList>
    </citation>
    <scope>NUCLEOTIDE SEQUENCE [LARGE SCALE GENOMIC DNA]</scope>
    <source>
        <strain evidence="3">CCM 3243</strain>
    </source>
</reference>
<evidence type="ECO:0000259" key="1">
    <source>
        <dbReference type="Pfam" id="PF21806"/>
    </source>
</evidence>
<accession>A0ABV8NEH1</accession>
<proteinExistence type="predicted"/>
<organism evidence="2 3">
    <name type="scientific">Streptomyces flavovirens</name>
    <dbReference type="NCBI Taxonomy" id="52258"/>
    <lineage>
        <taxon>Bacteria</taxon>
        <taxon>Bacillati</taxon>
        <taxon>Actinomycetota</taxon>
        <taxon>Actinomycetes</taxon>
        <taxon>Kitasatosporales</taxon>
        <taxon>Streptomycetaceae</taxon>
        <taxon>Streptomyces</taxon>
    </lineage>
</organism>
<sequence length="246" mass="27513">MALRFLGTTSDSGDCPTLYEIEGTDTVLVQGDRVTTPEHLAQLRDVKASETFVVVPRDLLARFTPTMDPSPVVPFAEASHLFREFRHTAWRLETRTGYGSDRTSAKWARWVDGQDVAAEPFDEWRLNVQAATAEGRRFERVRLVDDPPTEGQQFLLATAPSNVTAGEDIRNLSRADARALGLPDSDFWLFDSRILMRFVFDEDDTTLGVVISEDPTEVLAACQARDKAWHYATRTADFAGTVRSNA</sequence>
<dbReference type="Pfam" id="PF21806">
    <property type="entry name" value="DUF6879"/>
    <property type="match status" value="1"/>
</dbReference>
<comment type="caution">
    <text evidence="2">The sequence shown here is derived from an EMBL/GenBank/DDBJ whole genome shotgun (WGS) entry which is preliminary data.</text>
</comment>
<gene>
    <name evidence="2" type="ORF">ACFO3R_29310</name>
</gene>
<dbReference type="RefSeq" id="WP_200693832.1">
    <property type="nucleotide sequence ID" value="NZ_JBHSCF010000055.1"/>
</dbReference>
<dbReference type="InterPro" id="IPR049244">
    <property type="entry name" value="DUF6879"/>
</dbReference>
<dbReference type="EMBL" id="JBHSCF010000055">
    <property type="protein sequence ID" value="MFC4190445.1"/>
    <property type="molecule type" value="Genomic_DNA"/>
</dbReference>
<dbReference type="Proteomes" id="UP001595871">
    <property type="component" value="Unassembled WGS sequence"/>
</dbReference>
<feature type="domain" description="DUF6879" evidence="1">
    <location>
        <begin position="77"/>
        <end position="239"/>
    </location>
</feature>
<evidence type="ECO:0000313" key="3">
    <source>
        <dbReference type="Proteomes" id="UP001595871"/>
    </source>
</evidence>